<dbReference type="OrthoDB" id="2129069at2759"/>
<dbReference type="HOGENOM" id="CLU_1230080_0_0_1"/>
<feature type="region of interest" description="Disordered" evidence="1">
    <location>
        <begin position="122"/>
        <end position="161"/>
    </location>
</feature>
<proteinExistence type="predicted"/>
<organism evidence="2 3">
    <name type="scientific">Heterobasidion irregulare (strain TC 32-1)</name>
    <dbReference type="NCBI Taxonomy" id="747525"/>
    <lineage>
        <taxon>Eukaryota</taxon>
        <taxon>Fungi</taxon>
        <taxon>Dikarya</taxon>
        <taxon>Basidiomycota</taxon>
        <taxon>Agaricomycotina</taxon>
        <taxon>Agaricomycetes</taxon>
        <taxon>Russulales</taxon>
        <taxon>Bondarzewiaceae</taxon>
        <taxon>Heterobasidion</taxon>
        <taxon>Heterobasidion annosum species complex</taxon>
    </lineage>
</organism>
<evidence type="ECO:0000313" key="3">
    <source>
        <dbReference type="Proteomes" id="UP000030671"/>
    </source>
</evidence>
<reference evidence="2 3" key="1">
    <citation type="journal article" date="2012" name="New Phytol.">
        <title>Insight into trade-off between wood decay and parasitism from the genome of a fungal forest pathogen.</title>
        <authorList>
            <person name="Olson A."/>
            <person name="Aerts A."/>
            <person name="Asiegbu F."/>
            <person name="Belbahri L."/>
            <person name="Bouzid O."/>
            <person name="Broberg A."/>
            <person name="Canback B."/>
            <person name="Coutinho P.M."/>
            <person name="Cullen D."/>
            <person name="Dalman K."/>
            <person name="Deflorio G."/>
            <person name="van Diepen L.T."/>
            <person name="Dunand C."/>
            <person name="Duplessis S."/>
            <person name="Durling M."/>
            <person name="Gonthier P."/>
            <person name="Grimwood J."/>
            <person name="Fossdal C.G."/>
            <person name="Hansson D."/>
            <person name="Henrissat B."/>
            <person name="Hietala A."/>
            <person name="Himmelstrand K."/>
            <person name="Hoffmeister D."/>
            <person name="Hogberg N."/>
            <person name="James T.Y."/>
            <person name="Karlsson M."/>
            <person name="Kohler A."/>
            <person name="Kues U."/>
            <person name="Lee Y.H."/>
            <person name="Lin Y.C."/>
            <person name="Lind M."/>
            <person name="Lindquist E."/>
            <person name="Lombard V."/>
            <person name="Lucas S."/>
            <person name="Lunden K."/>
            <person name="Morin E."/>
            <person name="Murat C."/>
            <person name="Park J."/>
            <person name="Raffaello T."/>
            <person name="Rouze P."/>
            <person name="Salamov A."/>
            <person name="Schmutz J."/>
            <person name="Solheim H."/>
            <person name="Stahlberg J."/>
            <person name="Velez H."/>
            <person name="de Vries R.P."/>
            <person name="Wiebenga A."/>
            <person name="Woodward S."/>
            <person name="Yakovlev I."/>
            <person name="Garbelotto M."/>
            <person name="Martin F."/>
            <person name="Grigoriev I.V."/>
            <person name="Stenlid J."/>
        </authorList>
    </citation>
    <scope>NUCLEOTIDE SEQUENCE [LARGE SCALE GENOMIC DNA]</scope>
    <source>
        <strain evidence="2 3">TC 32-1</strain>
    </source>
</reference>
<evidence type="ECO:0000313" key="2">
    <source>
        <dbReference type="EMBL" id="ETW81249.1"/>
    </source>
</evidence>
<dbReference type="Proteomes" id="UP000030671">
    <property type="component" value="Unassembled WGS sequence"/>
</dbReference>
<dbReference type="AlphaFoldDB" id="W4K647"/>
<protein>
    <submittedName>
        <fullName evidence="2">Uncharacterized protein</fullName>
    </submittedName>
</protein>
<evidence type="ECO:0000256" key="1">
    <source>
        <dbReference type="SAM" id="MobiDB-lite"/>
    </source>
</evidence>
<dbReference type="GeneID" id="20666098"/>
<dbReference type="KEGG" id="hir:HETIRDRAFT_105776"/>
<sequence length="225" mass="25038">MCRHEPFRNVCVPLVQMLYRYKMKLCTNLLGEPAKHVRPLSGARPFLETTPAQPARCYACSLPRTLPTHLFDQLDQLDATPSLPLSRQTALELVHVSPAPRTHIWQDLHARAPWPVANARPFSRPPVHIPSTSRPSPWPIKRIHSASMTPSTDSASVPFLHAPPPRHTCALRLRLNASRRSEEQLLAGRYIPSALVLSALATTPTLLLPPPNPFDTTPTLPVRPS</sequence>
<feature type="compositionally biased region" description="Low complexity" evidence="1">
    <location>
        <begin position="214"/>
        <end position="225"/>
    </location>
</feature>
<dbReference type="RefSeq" id="XP_009545923.1">
    <property type="nucleotide sequence ID" value="XM_009547628.1"/>
</dbReference>
<feature type="region of interest" description="Disordered" evidence="1">
    <location>
        <begin position="206"/>
        <end position="225"/>
    </location>
</feature>
<feature type="compositionally biased region" description="Polar residues" evidence="1">
    <location>
        <begin position="146"/>
        <end position="155"/>
    </location>
</feature>
<gene>
    <name evidence="2" type="ORF">HETIRDRAFT_105776</name>
</gene>
<keyword evidence="3" id="KW-1185">Reference proteome</keyword>
<name>W4K647_HETIT</name>
<accession>W4K647</accession>
<dbReference type="InParanoid" id="W4K647"/>
<dbReference type="EMBL" id="KI925458">
    <property type="protein sequence ID" value="ETW81249.1"/>
    <property type="molecule type" value="Genomic_DNA"/>
</dbReference>